<name>A0A7V2WSD7_9BACT</name>
<evidence type="ECO:0000313" key="1">
    <source>
        <dbReference type="EMBL" id="HFC46437.1"/>
    </source>
</evidence>
<dbReference type="Proteomes" id="UP000885797">
    <property type="component" value="Unassembled WGS sequence"/>
</dbReference>
<sequence>MGCYEGLSMFGQRELKELEKATQIAEEVTTDHFALTDKEWAKSPFFVSTVGQSTPMVEVPDDCFAHLVYFGKDAEKKDHPVERCGYFKIFVNDPTILKWLKKRPGFGLLPLLTYVMTHELVHIARFLRFHCHPLERLKTGEEEIVTRVTHNILERVKMEGLIPILEYFQSSNRRCEYANI</sequence>
<organism evidence="1">
    <name type="scientific">Dissulfuribacter thermophilus</name>
    <dbReference type="NCBI Taxonomy" id="1156395"/>
    <lineage>
        <taxon>Bacteria</taxon>
        <taxon>Pseudomonadati</taxon>
        <taxon>Thermodesulfobacteriota</taxon>
        <taxon>Dissulfuribacteria</taxon>
        <taxon>Dissulfuribacterales</taxon>
        <taxon>Dissulfuribacteraceae</taxon>
        <taxon>Dissulfuribacter</taxon>
    </lineage>
</organism>
<dbReference type="EMBL" id="DRND01000086">
    <property type="protein sequence ID" value="HFC46437.1"/>
    <property type="molecule type" value="Genomic_DNA"/>
</dbReference>
<gene>
    <name evidence="1" type="ORF">ENJ63_00980</name>
</gene>
<proteinExistence type="predicted"/>
<protein>
    <submittedName>
        <fullName evidence="1">Uncharacterized protein</fullName>
    </submittedName>
</protein>
<comment type="caution">
    <text evidence="1">The sequence shown here is derived from an EMBL/GenBank/DDBJ whole genome shotgun (WGS) entry which is preliminary data.</text>
</comment>
<reference evidence="1" key="1">
    <citation type="journal article" date="2020" name="mSystems">
        <title>Genome- and Community-Level Interaction Insights into Carbon Utilization and Element Cycling Functions of Hydrothermarchaeota in Hydrothermal Sediment.</title>
        <authorList>
            <person name="Zhou Z."/>
            <person name="Liu Y."/>
            <person name="Xu W."/>
            <person name="Pan J."/>
            <person name="Luo Z.H."/>
            <person name="Li M."/>
        </authorList>
    </citation>
    <scope>NUCLEOTIDE SEQUENCE [LARGE SCALE GENOMIC DNA]</scope>
    <source>
        <strain evidence="1">HyVt-503</strain>
    </source>
</reference>
<dbReference type="AlphaFoldDB" id="A0A7V2WSD7"/>
<accession>A0A7V2WSD7</accession>